<evidence type="ECO:0000313" key="7">
    <source>
        <dbReference type="Proteomes" id="UP000249393"/>
    </source>
</evidence>
<evidence type="ECO:0000259" key="5">
    <source>
        <dbReference type="PROSITE" id="PS51352"/>
    </source>
</evidence>
<evidence type="ECO:0000256" key="4">
    <source>
        <dbReference type="ARBA" id="ARBA00023284"/>
    </source>
</evidence>
<keyword evidence="2" id="KW-0249">Electron transport</keyword>
<dbReference type="InterPro" id="IPR036249">
    <property type="entry name" value="Thioredoxin-like_sf"/>
</dbReference>
<feature type="domain" description="Thioredoxin" evidence="5">
    <location>
        <begin position="26"/>
        <end position="143"/>
    </location>
</feature>
<dbReference type="PANTHER" id="PTHR45663:SF11">
    <property type="entry name" value="GEO12009P1"/>
    <property type="match status" value="1"/>
</dbReference>
<protein>
    <submittedName>
        <fullName evidence="6">Thiol reductase thioredoxin</fullName>
    </submittedName>
</protein>
<dbReference type="GO" id="GO:0045454">
    <property type="term" value="P:cell redox homeostasis"/>
    <property type="evidence" value="ECO:0007669"/>
    <property type="project" value="TreeGrafter"/>
</dbReference>
<comment type="caution">
    <text evidence="6">The sequence shown here is derived from an EMBL/GenBank/DDBJ whole genome shotgun (WGS) entry which is preliminary data.</text>
</comment>
<sequence>MRQFACPSCGASNRVPEDRDPAAARCGLCKAAVFSSAPLDVDAQGLERHLAGTKGVPVLVDVWAPWCGPCRAMAPQFAAAAARLGARARLLKLNADDNPGPCAQYAVQGIPALLLFQDGRLMTRKAGLMSADQLVDWVSLATAKAAV</sequence>
<dbReference type="InterPro" id="IPR017937">
    <property type="entry name" value="Thioredoxin_CS"/>
</dbReference>
<accession>A0A2W5UZF4</accession>
<dbReference type="GO" id="GO:0015035">
    <property type="term" value="F:protein-disulfide reductase activity"/>
    <property type="evidence" value="ECO:0007669"/>
    <property type="project" value="TreeGrafter"/>
</dbReference>
<dbReference type="Gene3D" id="3.40.30.10">
    <property type="entry name" value="Glutaredoxin"/>
    <property type="match status" value="1"/>
</dbReference>
<dbReference type="PANTHER" id="PTHR45663">
    <property type="entry name" value="GEO12009P1"/>
    <property type="match status" value="1"/>
</dbReference>
<organism evidence="6 7">
    <name type="scientific">Caulobacter segnis</name>
    <dbReference type="NCBI Taxonomy" id="88688"/>
    <lineage>
        <taxon>Bacteria</taxon>
        <taxon>Pseudomonadati</taxon>
        <taxon>Pseudomonadota</taxon>
        <taxon>Alphaproteobacteria</taxon>
        <taxon>Caulobacterales</taxon>
        <taxon>Caulobacteraceae</taxon>
        <taxon>Caulobacter</taxon>
    </lineage>
</organism>
<evidence type="ECO:0000256" key="3">
    <source>
        <dbReference type="ARBA" id="ARBA00023157"/>
    </source>
</evidence>
<proteinExistence type="predicted"/>
<keyword evidence="3" id="KW-1015">Disulfide bond</keyword>
<keyword evidence="4" id="KW-0676">Redox-active center</keyword>
<dbReference type="GO" id="GO:0005829">
    <property type="term" value="C:cytosol"/>
    <property type="evidence" value="ECO:0007669"/>
    <property type="project" value="TreeGrafter"/>
</dbReference>
<evidence type="ECO:0000256" key="1">
    <source>
        <dbReference type="ARBA" id="ARBA00022448"/>
    </source>
</evidence>
<reference evidence="6 7" key="1">
    <citation type="submission" date="2017-08" db="EMBL/GenBank/DDBJ databases">
        <title>Infants hospitalized years apart are colonized by the same room-sourced microbial strains.</title>
        <authorList>
            <person name="Brooks B."/>
            <person name="Olm M.R."/>
            <person name="Firek B.A."/>
            <person name="Baker R."/>
            <person name="Thomas B.C."/>
            <person name="Morowitz M.J."/>
            <person name="Banfield J.F."/>
        </authorList>
    </citation>
    <scope>NUCLEOTIDE SEQUENCE [LARGE SCALE GENOMIC DNA]</scope>
    <source>
        <strain evidence="6">S2_003_000_R2_4</strain>
    </source>
</reference>
<dbReference type="PRINTS" id="PR00421">
    <property type="entry name" value="THIOREDOXIN"/>
</dbReference>
<dbReference type="Proteomes" id="UP000249393">
    <property type="component" value="Unassembled WGS sequence"/>
</dbReference>
<dbReference type="InterPro" id="IPR049299">
    <property type="entry name" value="Thio2_N"/>
</dbReference>
<dbReference type="RefSeq" id="WP_304279111.1">
    <property type="nucleotide sequence ID" value="NZ_QFQZ01000045.1"/>
</dbReference>
<dbReference type="Pfam" id="PF00085">
    <property type="entry name" value="Thioredoxin"/>
    <property type="match status" value="1"/>
</dbReference>
<dbReference type="Gene3D" id="2.30.30.380">
    <property type="entry name" value="Zn-finger domain of Sec23/24"/>
    <property type="match status" value="1"/>
</dbReference>
<evidence type="ECO:0000313" key="6">
    <source>
        <dbReference type="EMBL" id="PZR33209.1"/>
    </source>
</evidence>
<keyword evidence="1" id="KW-0813">Transport</keyword>
<dbReference type="SUPFAM" id="SSF52833">
    <property type="entry name" value="Thioredoxin-like"/>
    <property type="match status" value="1"/>
</dbReference>
<dbReference type="CDD" id="cd02947">
    <property type="entry name" value="TRX_family"/>
    <property type="match status" value="1"/>
</dbReference>
<evidence type="ECO:0000256" key="2">
    <source>
        <dbReference type="ARBA" id="ARBA00022982"/>
    </source>
</evidence>
<dbReference type="AlphaFoldDB" id="A0A2W5UZF4"/>
<name>A0A2W5UZF4_9CAUL</name>
<dbReference type="InterPro" id="IPR013766">
    <property type="entry name" value="Thioredoxin_domain"/>
</dbReference>
<gene>
    <name evidence="6" type="ORF">DI526_14020</name>
</gene>
<dbReference type="Pfam" id="PF21352">
    <property type="entry name" value="Zn_ribbon_Thio2"/>
    <property type="match status" value="1"/>
</dbReference>
<dbReference type="PROSITE" id="PS51352">
    <property type="entry name" value="THIOREDOXIN_2"/>
    <property type="match status" value="1"/>
</dbReference>
<dbReference type="EMBL" id="QFQZ01000045">
    <property type="protein sequence ID" value="PZR33209.1"/>
    <property type="molecule type" value="Genomic_DNA"/>
</dbReference>
<dbReference type="PROSITE" id="PS00194">
    <property type="entry name" value="THIOREDOXIN_1"/>
    <property type="match status" value="1"/>
</dbReference>